<proteinExistence type="predicted"/>
<accession>A0A2P2KKH0</accession>
<sequence>MDLHLLITMVPVLPATHHLCKGILKRASHGMAARIYSKQAGL</sequence>
<organism evidence="1">
    <name type="scientific">Rhizophora mucronata</name>
    <name type="common">Asiatic mangrove</name>
    <dbReference type="NCBI Taxonomy" id="61149"/>
    <lineage>
        <taxon>Eukaryota</taxon>
        <taxon>Viridiplantae</taxon>
        <taxon>Streptophyta</taxon>
        <taxon>Embryophyta</taxon>
        <taxon>Tracheophyta</taxon>
        <taxon>Spermatophyta</taxon>
        <taxon>Magnoliopsida</taxon>
        <taxon>eudicotyledons</taxon>
        <taxon>Gunneridae</taxon>
        <taxon>Pentapetalae</taxon>
        <taxon>rosids</taxon>
        <taxon>fabids</taxon>
        <taxon>Malpighiales</taxon>
        <taxon>Rhizophoraceae</taxon>
        <taxon>Rhizophora</taxon>
    </lineage>
</organism>
<evidence type="ECO:0000313" key="1">
    <source>
        <dbReference type="EMBL" id="MBX06198.1"/>
    </source>
</evidence>
<reference evidence="1" key="1">
    <citation type="submission" date="2018-02" db="EMBL/GenBank/DDBJ databases">
        <title>Rhizophora mucronata_Transcriptome.</title>
        <authorList>
            <person name="Meera S.P."/>
            <person name="Sreeshan A."/>
            <person name="Augustine A."/>
        </authorList>
    </citation>
    <scope>NUCLEOTIDE SEQUENCE</scope>
    <source>
        <tissue evidence="1">Leaf</tissue>
    </source>
</reference>
<name>A0A2P2KKH0_RHIMU</name>
<dbReference type="EMBL" id="GGEC01025714">
    <property type="protein sequence ID" value="MBX06198.1"/>
    <property type="molecule type" value="Transcribed_RNA"/>
</dbReference>
<protein>
    <submittedName>
        <fullName evidence="1">Uncharacterized protein</fullName>
    </submittedName>
</protein>
<dbReference type="AlphaFoldDB" id="A0A2P2KKH0"/>